<reference evidence="2 3" key="1">
    <citation type="submission" date="2019-04" db="EMBL/GenBank/DDBJ databases">
        <title>High contiguity whole genome sequence and gene annotation resource for two Venturia nashicola isolates.</title>
        <authorList>
            <person name="Prokchorchik M."/>
            <person name="Won K."/>
            <person name="Lee Y."/>
            <person name="Choi E.D."/>
            <person name="Segonzac C."/>
            <person name="Sohn K.H."/>
        </authorList>
    </citation>
    <scope>NUCLEOTIDE SEQUENCE [LARGE SCALE GENOMIC DNA]</scope>
    <source>
        <strain evidence="2 3">PRI2</strain>
    </source>
</reference>
<protein>
    <submittedName>
        <fullName evidence="2">Uncharacterized protein</fullName>
    </submittedName>
</protein>
<proteinExistence type="predicted"/>
<feature type="region of interest" description="Disordered" evidence="1">
    <location>
        <begin position="331"/>
        <end position="493"/>
    </location>
</feature>
<keyword evidence="3" id="KW-1185">Reference proteome</keyword>
<feature type="compositionally biased region" description="Low complexity" evidence="1">
    <location>
        <begin position="405"/>
        <end position="430"/>
    </location>
</feature>
<dbReference type="AlphaFoldDB" id="A0A4Z1NX14"/>
<comment type="caution">
    <text evidence="2">The sequence shown here is derived from an EMBL/GenBank/DDBJ whole genome shotgun (WGS) entry which is preliminary data.</text>
</comment>
<feature type="compositionally biased region" description="Basic and acidic residues" evidence="1">
    <location>
        <begin position="331"/>
        <end position="387"/>
    </location>
</feature>
<evidence type="ECO:0000256" key="1">
    <source>
        <dbReference type="SAM" id="MobiDB-lite"/>
    </source>
</evidence>
<dbReference type="Proteomes" id="UP000298493">
    <property type="component" value="Unassembled WGS sequence"/>
</dbReference>
<sequence length="516" mass="57564">MLDSNLPTYYFKPSADKSRPYESTLLFTQFDSEPEAKYTILQPDPATSIAKNCYATALFDAYISEILFGEVLVKPEWTQPTLSQEDIRKNGGAPPRPQPVIPASFAVQLYSPEQQIEVTEKPGSWGSTPSYSFSMPQYTFRTPSSSALDRAGNDPAADPATPQINFVWKRDGKKDMHCYLTGKSTDKGKKKKGGKEPDIQIAIFSGMRDLTIYEPNLHRVEMEDYKGLEVVLILSATVIRDIYCGLKKDCFNVGEAPRKNSSGAGIRRKQSTALLLSNGNRPAPPPRPQDQYLANVSASDGLSLQKTTSGPPPPDARTQWEIEAETARLRKQTEAEKRQVEAHRRELMKRDEEEAKRVKKMLEAEDKERRRRQVEVDRETERLRRQYGDQSNIMSPQTPNRQSFPGPAQRPQQPARPIQNQQRPQARPAASGPYLQPHGGAVPAASQSSFFHGGSSAPPPIFSRPRPAASQSGLFHGSGALQPLSPHDKPKKSFFGLRAISEIGNQKLSRQRSTMF</sequence>
<feature type="compositionally biased region" description="Polar residues" evidence="1">
    <location>
        <begin position="388"/>
        <end position="403"/>
    </location>
</feature>
<name>A0A4Z1NX14_9PEZI</name>
<accession>A0A4Z1NX14</accession>
<dbReference type="STRING" id="86259.A0A4Z1NX14"/>
<evidence type="ECO:0000313" key="3">
    <source>
        <dbReference type="Proteomes" id="UP000298493"/>
    </source>
</evidence>
<gene>
    <name evidence="2" type="ORF">E6O75_ATG05331</name>
</gene>
<organism evidence="2 3">
    <name type="scientific">Venturia nashicola</name>
    <dbReference type="NCBI Taxonomy" id="86259"/>
    <lineage>
        <taxon>Eukaryota</taxon>
        <taxon>Fungi</taxon>
        <taxon>Dikarya</taxon>
        <taxon>Ascomycota</taxon>
        <taxon>Pezizomycotina</taxon>
        <taxon>Dothideomycetes</taxon>
        <taxon>Pleosporomycetidae</taxon>
        <taxon>Venturiales</taxon>
        <taxon>Venturiaceae</taxon>
        <taxon>Venturia</taxon>
    </lineage>
</organism>
<dbReference type="EMBL" id="SNSC02000010">
    <property type="protein sequence ID" value="TID20567.1"/>
    <property type="molecule type" value="Genomic_DNA"/>
</dbReference>
<evidence type="ECO:0000313" key="2">
    <source>
        <dbReference type="EMBL" id="TID20567.1"/>
    </source>
</evidence>